<keyword evidence="2 5" id="KW-0378">Hydrolase</keyword>
<feature type="binding site" evidence="5">
    <location>
        <position position="165"/>
    </location>
    <ligand>
        <name>Mn(2+)</name>
        <dbReference type="ChEBI" id="CHEBI:29035"/>
        <label>2</label>
    </ligand>
</feature>
<evidence type="ECO:0000313" key="10">
    <source>
        <dbReference type="Proteomes" id="UP000031366"/>
    </source>
</evidence>
<evidence type="ECO:0000256" key="6">
    <source>
        <dbReference type="NCBIfam" id="TIGR01227"/>
    </source>
</evidence>
<accession>A0A0C1RDG5</accession>
<name>A0A0C1RDG5_9CLOT</name>
<dbReference type="PANTHER" id="PTHR11358:SF35">
    <property type="entry name" value="FORMIMIDOYLGLUTAMASE"/>
    <property type="match status" value="1"/>
</dbReference>
<evidence type="ECO:0000256" key="4">
    <source>
        <dbReference type="ARBA" id="ARBA00023211"/>
    </source>
</evidence>
<evidence type="ECO:0000256" key="8">
    <source>
        <dbReference type="PROSITE-ProRule" id="PRU00742"/>
    </source>
</evidence>
<evidence type="ECO:0000256" key="7">
    <source>
        <dbReference type="PIRSR" id="PIRSR036979-1"/>
    </source>
</evidence>
<feature type="binding site" evidence="5">
    <location>
        <position position="167"/>
    </location>
    <ligand>
        <name>Mn(2+)</name>
        <dbReference type="ChEBI" id="CHEBI:29035"/>
        <label>2</label>
    </ligand>
</feature>
<dbReference type="Gene3D" id="3.40.800.10">
    <property type="entry name" value="Ureohydrolase domain"/>
    <property type="match status" value="1"/>
</dbReference>
<organism evidence="9 10">
    <name type="scientific">Clostridium argentinense CDC 2741</name>
    <dbReference type="NCBI Taxonomy" id="1418104"/>
    <lineage>
        <taxon>Bacteria</taxon>
        <taxon>Bacillati</taxon>
        <taxon>Bacillota</taxon>
        <taxon>Clostridia</taxon>
        <taxon>Eubacteriales</taxon>
        <taxon>Clostridiaceae</taxon>
        <taxon>Clostridium</taxon>
    </lineage>
</organism>
<evidence type="ECO:0000256" key="1">
    <source>
        <dbReference type="ARBA" id="ARBA00022723"/>
    </source>
</evidence>
<dbReference type="Proteomes" id="UP000031366">
    <property type="component" value="Unassembled WGS sequence"/>
</dbReference>
<reference evidence="9 10" key="1">
    <citation type="journal article" date="2015" name="Infect. Genet. Evol.">
        <title>Genomic sequences of six botulinum neurotoxin-producing strains representing three clostridial species illustrate the mobility and diversity of botulinum neurotoxin genes.</title>
        <authorList>
            <person name="Smith T.J."/>
            <person name="Hill K.K."/>
            <person name="Xie G."/>
            <person name="Foley B.T."/>
            <person name="Williamson C.H."/>
            <person name="Foster J.T."/>
            <person name="Johnson S.L."/>
            <person name="Chertkov O."/>
            <person name="Teshima H."/>
            <person name="Gibbons H.S."/>
            <person name="Johnsky L.A."/>
            <person name="Karavis M.A."/>
            <person name="Smith L.A."/>
        </authorList>
    </citation>
    <scope>NUCLEOTIDE SEQUENCE [LARGE SCALE GENOMIC DNA]</scope>
    <source>
        <strain evidence="9 10">CDC 2741</strain>
    </source>
</reference>
<comment type="caution">
    <text evidence="9">The sequence shown here is derived from an EMBL/GenBank/DDBJ whole genome shotgun (WGS) entry which is preliminary data.</text>
</comment>
<dbReference type="PIRSF" id="PIRSF036979">
    <property type="entry name" value="Arginase"/>
    <property type="match status" value="1"/>
</dbReference>
<dbReference type="GO" id="GO:0030145">
    <property type="term" value="F:manganese ion binding"/>
    <property type="evidence" value="ECO:0007669"/>
    <property type="project" value="UniProtKB-UniRule"/>
</dbReference>
<comment type="cofactor">
    <cofactor evidence="5 7">
        <name>Mn(2+)</name>
        <dbReference type="ChEBI" id="CHEBI:29035"/>
    </cofactor>
    <text evidence="5 7">Binds 2 manganese ions per subunit.</text>
</comment>
<dbReference type="GO" id="GO:0019557">
    <property type="term" value="P:L-histidine catabolic process to glutamate and formate"/>
    <property type="evidence" value="ECO:0007669"/>
    <property type="project" value="UniProtKB-UniPathway"/>
</dbReference>
<dbReference type="OrthoDB" id="9788689at2"/>
<comment type="pathway">
    <text evidence="5">Amino-acid degradation; L-histidine degradation into L-glutamate; L-glutamate from N-formimidoyl-L-glutamate (hydrolase route): step 1/1.</text>
</comment>
<feature type="binding site" evidence="5">
    <location>
        <position position="257"/>
    </location>
    <ligand>
        <name>Mn(2+)</name>
        <dbReference type="ChEBI" id="CHEBI:29035"/>
        <label>2</label>
    </ligand>
</feature>
<dbReference type="PANTHER" id="PTHR11358">
    <property type="entry name" value="ARGINASE/AGMATINASE"/>
    <property type="match status" value="1"/>
</dbReference>
<evidence type="ECO:0000256" key="2">
    <source>
        <dbReference type="ARBA" id="ARBA00022801"/>
    </source>
</evidence>
<dbReference type="SUPFAM" id="SSF52768">
    <property type="entry name" value="Arginase/deacetylase"/>
    <property type="match status" value="1"/>
</dbReference>
<dbReference type="EMBL" id="AYSO01000009">
    <property type="protein sequence ID" value="KIE48421.1"/>
    <property type="molecule type" value="Genomic_DNA"/>
</dbReference>
<dbReference type="InterPro" id="IPR006035">
    <property type="entry name" value="Ureohydrolase"/>
</dbReference>
<dbReference type="GO" id="GO:0050415">
    <property type="term" value="F:formimidoylglutamase activity"/>
    <property type="evidence" value="ECO:0007669"/>
    <property type="project" value="UniProtKB-UniRule"/>
</dbReference>
<comment type="function">
    <text evidence="5">Catalyzes the conversion of N-formimidoyl-L-glutamate to L-glutamate and formamide.</text>
</comment>
<sequence length="338" mass="37631">MCSKNYIPMDESIWSGRVDSTSNYDAFRWHQHVKLLNLWDENIKPVESLSFGILGFCCDIGIKLNKGRVGAINGPISIRTQMANFPCNFYECVNIFDAGDIVAEGLSLSEAQELLSKSVARLLSLNIFPIVLGGGHETALGNFRGLFNNVQNICDKPKIGIINFDAHFDLRPYDKEGSSGTMFRQISDICKNNDMDFSYFCVGVQEHSNTIELFKTANKLGVKYALAKDIVSSDGWALIKALKDFIKKQDYIYVTICSDVFSAAFAPGVSAIQTVGLDPEMVIQVLKHILKSGKVMNFDICEVAPRFDKDNITSNTAAVIIFALVNTICKQYNLDYSY</sequence>
<feature type="binding site" evidence="5">
    <location>
        <position position="259"/>
    </location>
    <ligand>
        <name>Mn(2+)</name>
        <dbReference type="ChEBI" id="CHEBI:29035"/>
        <label>2</label>
    </ligand>
</feature>
<feature type="binding site" evidence="5 7">
    <location>
        <position position="165"/>
    </location>
    <ligand>
        <name>Mn(2+)</name>
        <dbReference type="ChEBI" id="CHEBI:29035"/>
        <label>1</label>
    </ligand>
</feature>
<feature type="binding site" evidence="5 7">
    <location>
        <position position="136"/>
    </location>
    <ligand>
        <name>Mn(2+)</name>
        <dbReference type="ChEBI" id="CHEBI:29035"/>
        <label>1</label>
    </ligand>
</feature>
<dbReference type="EC" id="3.5.3.8" evidence="5 6"/>
<keyword evidence="3 5" id="KW-0369">Histidine metabolism</keyword>
<feature type="binding site" evidence="7">
    <location>
        <position position="167"/>
    </location>
    <ligand>
        <name>Mn(2+)</name>
        <dbReference type="ChEBI" id="CHEBI:29035"/>
        <label>1</label>
    </ligand>
</feature>
<dbReference type="InterPro" id="IPR023696">
    <property type="entry name" value="Ureohydrolase_dom_sf"/>
</dbReference>
<comment type="similarity">
    <text evidence="5 8">Belongs to the arginase family.</text>
</comment>
<comment type="catalytic activity">
    <reaction evidence="5">
        <text>N-formimidoyl-L-glutamate + H2O = formamide + L-glutamate</text>
        <dbReference type="Rhea" id="RHEA:22492"/>
        <dbReference type="ChEBI" id="CHEBI:15377"/>
        <dbReference type="ChEBI" id="CHEBI:16397"/>
        <dbReference type="ChEBI" id="CHEBI:29985"/>
        <dbReference type="ChEBI" id="CHEBI:58928"/>
        <dbReference type="EC" id="3.5.3.8"/>
    </reaction>
</comment>
<dbReference type="CDD" id="cd09988">
    <property type="entry name" value="Formimidoylglutamase"/>
    <property type="match status" value="1"/>
</dbReference>
<dbReference type="NCBIfam" id="TIGR01227">
    <property type="entry name" value="hutG"/>
    <property type="match status" value="1"/>
</dbReference>
<keyword evidence="1 5" id="KW-0479">Metal-binding</keyword>
<evidence type="ECO:0000256" key="5">
    <source>
        <dbReference type="HAMAP-Rule" id="MF_00737"/>
    </source>
</evidence>
<gene>
    <name evidence="5 9" type="primary">hutG</name>
    <name evidence="9" type="ORF">U732_4165</name>
</gene>
<feature type="binding site" evidence="5 7">
    <location>
        <position position="169"/>
    </location>
    <ligand>
        <name>Mn(2+)</name>
        <dbReference type="ChEBI" id="CHEBI:29035"/>
        <label>1</label>
    </ligand>
</feature>
<dbReference type="AlphaFoldDB" id="A0A0C1RDG5"/>
<dbReference type="GO" id="GO:0019556">
    <property type="term" value="P:L-histidine catabolic process to glutamate and formamide"/>
    <property type="evidence" value="ECO:0007669"/>
    <property type="project" value="UniProtKB-UniRule"/>
</dbReference>
<dbReference type="PROSITE" id="PS51409">
    <property type="entry name" value="ARGINASE_2"/>
    <property type="match status" value="1"/>
</dbReference>
<proteinExistence type="inferred from homology"/>
<keyword evidence="10" id="KW-1185">Reference proteome</keyword>
<dbReference type="InterPro" id="IPR005923">
    <property type="entry name" value="HutG"/>
</dbReference>
<protein>
    <recommendedName>
        <fullName evidence="5 6">Formimidoylglutamase</fullName>
        <ecNumber evidence="5 6">3.5.3.8</ecNumber>
    </recommendedName>
    <alternativeName>
        <fullName evidence="5">Formiminoglutamase</fullName>
    </alternativeName>
    <alternativeName>
        <fullName evidence="5">Formiminoglutamate hydrolase</fullName>
    </alternativeName>
</protein>
<feature type="binding site" evidence="5 7">
    <location>
        <position position="257"/>
    </location>
    <ligand>
        <name>Mn(2+)</name>
        <dbReference type="ChEBI" id="CHEBI:29035"/>
        <label>1</label>
    </ligand>
</feature>
<dbReference type="RefSeq" id="WP_039629770.1">
    <property type="nucleotide sequence ID" value="NZ_AYSO01000009.1"/>
</dbReference>
<dbReference type="UniPathway" id="UPA00379">
    <property type="reaction ID" value="UER00552"/>
</dbReference>
<keyword evidence="4 5" id="KW-0464">Manganese</keyword>
<feature type="binding site" evidence="7">
    <location>
        <position position="259"/>
    </location>
    <ligand>
        <name>Mn(2+)</name>
        <dbReference type="ChEBI" id="CHEBI:29035"/>
        <label>1</label>
    </ligand>
</feature>
<dbReference type="HAMAP" id="MF_00737">
    <property type="entry name" value="Formimidoylglutam"/>
    <property type="match status" value="1"/>
</dbReference>
<dbReference type="Pfam" id="PF00491">
    <property type="entry name" value="Arginase"/>
    <property type="match status" value="1"/>
</dbReference>
<dbReference type="GO" id="GO:0033389">
    <property type="term" value="P:putrescine biosynthetic process from arginine, via agmatine"/>
    <property type="evidence" value="ECO:0007669"/>
    <property type="project" value="TreeGrafter"/>
</dbReference>
<evidence type="ECO:0000313" key="9">
    <source>
        <dbReference type="EMBL" id="KIE48421.1"/>
    </source>
</evidence>
<dbReference type="STRING" id="29341.RSJ17_01425"/>
<dbReference type="GO" id="GO:0008783">
    <property type="term" value="F:agmatinase activity"/>
    <property type="evidence" value="ECO:0007669"/>
    <property type="project" value="TreeGrafter"/>
</dbReference>
<evidence type="ECO:0000256" key="3">
    <source>
        <dbReference type="ARBA" id="ARBA00022808"/>
    </source>
</evidence>